<sequence length="284" mass="32742">MSDVNFITRSGVQQLIANRTSDNAIIFLSGPTSRNTPLSLLRSNDVLTVNGAAEYLLDHGITPFIYVLTDARFLLQRREDFYRFSRSSKYTFVNTDVYEAASEEDKQYLRTHCSILRAFYKREKGGVFKKLRLELLSRWHKKLLIQVPLSRRGRLVGFCKDISLGYCSCHTVAYTAMQIAYSLEYDNIICSGLDITGSCSRFYDESNNPMPSELSKDLVKILPFFKFMRDRVEDLRIYNLSDDTAISYDIIPHIKVKDVANLARKRDVLTNTLDLRDRADYFIG</sequence>
<dbReference type="OrthoDB" id="6555425at2"/>
<evidence type="ECO:0000313" key="2">
    <source>
        <dbReference type="Proteomes" id="UP000477739"/>
    </source>
</evidence>
<reference evidence="1 2" key="1">
    <citation type="submission" date="2019-11" db="EMBL/GenBank/DDBJ databases">
        <title>Escherichia alba sp. nov. isolated from the gut of plastic-eating superworms Zophobas atratus.</title>
        <authorList>
            <person name="Yang Y."/>
        </authorList>
    </citation>
    <scope>NUCLEOTIDE SEQUENCE [LARGE SCALE GENOMIC DNA]</scope>
    <source>
        <strain evidence="2">BIT-B35</strain>
    </source>
</reference>
<comment type="caution">
    <text evidence="1">The sequence shown here is derived from an EMBL/GenBank/DDBJ whole genome shotgun (WGS) entry which is preliminary data.</text>
</comment>
<dbReference type="RefSeq" id="WP_155107200.1">
    <property type="nucleotide sequence ID" value="NZ_WMJZ01000004.1"/>
</dbReference>
<dbReference type="GO" id="GO:0016740">
    <property type="term" value="F:transferase activity"/>
    <property type="evidence" value="ECO:0007669"/>
    <property type="project" value="UniProtKB-KW"/>
</dbReference>
<accession>A0A6L6IFW6</accession>
<name>A0A6L6IFW6_9ENTR</name>
<organism evidence="1 2">
    <name type="scientific">Intestinirhabdus alba</name>
    <dbReference type="NCBI Taxonomy" id="2899544"/>
    <lineage>
        <taxon>Bacteria</taxon>
        <taxon>Pseudomonadati</taxon>
        <taxon>Pseudomonadota</taxon>
        <taxon>Gammaproteobacteria</taxon>
        <taxon>Enterobacterales</taxon>
        <taxon>Enterobacteriaceae</taxon>
        <taxon>Intestinirhabdus</taxon>
    </lineage>
</organism>
<dbReference type="EMBL" id="WMJZ01000004">
    <property type="protein sequence ID" value="MTH45529.1"/>
    <property type="molecule type" value="Genomic_DNA"/>
</dbReference>
<proteinExistence type="predicted"/>
<evidence type="ECO:0000313" key="1">
    <source>
        <dbReference type="EMBL" id="MTH45529.1"/>
    </source>
</evidence>
<keyword evidence="1" id="KW-0808">Transferase</keyword>
<dbReference type="Gene3D" id="3.90.1480.10">
    <property type="entry name" value="Alpha-2,3-sialyltransferase"/>
    <property type="match status" value="1"/>
</dbReference>
<dbReference type="InterPro" id="IPR031026">
    <property type="entry name" value="WaaZ_KDO_III"/>
</dbReference>
<protein>
    <submittedName>
        <fullName evidence="1">3-deoxy-D-manno-oct-2-ulosonate III transferase WaaZ</fullName>
    </submittedName>
</protein>
<keyword evidence="2" id="KW-1185">Reference proteome</keyword>
<dbReference type="Proteomes" id="UP000477739">
    <property type="component" value="Unassembled WGS sequence"/>
</dbReference>
<gene>
    <name evidence="1" type="primary">waaZ</name>
    <name evidence="1" type="ORF">GJV78_04470</name>
</gene>
<dbReference type="AlphaFoldDB" id="A0A6L6IFW6"/>
<dbReference type="NCBIfam" id="TIGR04437">
    <property type="entry name" value="WaaZ_KDO_III"/>
    <property type="match status" value="1"/>
</dbReference>